<proteinExistence type="predicted"/>
<comment type="caution">
    <text evidence="2">The sequence shown here is derived from an EMBL/GenBank/DDBJ whole genome shotgun (WGS) entry which is preliminary data.</text>
</comment>
<name>A0AAW1MZ06_POPJA</name>
<dbReference type="AlphaFoldDB" id="A0AAW1MZ06"/>
<accession>A0AAW1MZ06</accession>
<gene>
    <name evidence="2" type="ORF">QE152_g4283</name>
</gene>
<evidence type="ECO:0000256" key="1">
    <source>
        <dbReference type="SAM" id="MobiDB-lite"/>
    </source>
</evidence>
<sequence length="78" mass="8688">MQYPQANPPSRQGLQRIDPSTIIPPVEALGNQNKNYHYYDSNTGRMQNIVNENVKQIPGNTHATLPNASGDMQPIVEN</sequence>
<evidence type="ECO:0000313" key="2">
    <source>
        <dbReference type="EMBL" id="KAK9752333.1"/>
    </source>
</evidence>
<evidence type="ECO:0000313" key="3">
    <source>
        <dbReference type="Proteomes" id="UP001458880"/>
    </source>
</evidence>
<protein>
    <submittedName>
        <fullName evidence="2">Uncharacterized protein</fullName>
    </submittedName>
</protein>
<feature type="region of interest" description="Disordered" evidence="1">
    <location>
        <begin position="59"/>
        <end position="78"/>
    </location>
</feature>
<keyword evidence="3" id="KW-1185">Reference proteome</keyword>
<reference evidence="2 3" key="1">
    <citation type="journal article" date="2024" name="BMC Genomics">
        <title>De novo assembly and annotation of Popillia japonica's genome with initial clues to its potential as an invasive pest.</title>
        <authorList>
            <person name="Cucini C."/>
            <person name="Boschi S."/>
            <person name="Funari R."/>
            <person name="Cardaioli E."/>
            <person name="Iannotti N."/>
            <person name="Marturano G."/>
            <person name="Paoli F."/>
            <person name="Bruttini M."/>
            <person name="Carapelli A."/>
            <person name="Frati F."/>
            <person name="Nardi F."/>
        </authorList>
    </citation>
    <scope>NUCLEOTIDE SEQUENCE [LARGE SCALE GENOMIC DNA]</scope>
    <source>
        <strain evidence="2">DMR45628</strain>
    </source>
</reference>
<dbReference type="EMBL" id="JASPKY010000021">
    <property type="protein sequence ID" value="KAK9752333.1"/>
    <property type="molecule type" value="Genomic_DNA"/>
</dbReference>
<organism evidence="2 3">
    <name type="scientific">Popillia japonica</name>
    <name type="common">Japanese beetle</name>
    <dbReference type="NCBI Taxonomy" id="7064"/>
    <lineage>
        <taxon>Eukaryota</taxon>
        <taxon>Metazoa</taxon>
        <taxon>Ecdysozoa</taxon>
        <taxon>Arthropoda</taxon>
        <taxon>Hexapoda</taxon>
        <taxon>Insecta</taxon>
        <taxon>Pterygota</taxon>
        <taxon>Neoptera</taxon>
        <taxon>Endopterygota</taxon>
        <taxon>Coleoptera</taxon>
        <taxon>Polyphaga</taxon>
        <taxon>Scarabaeiformia</taxon>
        <taxon>Scarabaeidae</taxon>
        <taxon>Rutelinae</taxon>
        <taxon>Popillia</taxon>
    </lineage>
</organism>
<dbReference type="Proteomes" id="UP001458880">
    <property type="component" value="Unassembled WGS sequence"/>
</dbReference>